<gene>
    <name evidence="1" type="ORF">METZ01_LOCUS214799</name>
</gene>
<evidence type="ECO:0000313" key="1">
    <source>
        <dbReference type="EMBL" id="SVB61945.1"/>
    </source>
</evidence>
<proteinExistence type="predicted"/>
<sequence length="119" mass="13610">MEPSNKSKDQALNNAYGGFSGVQAKATGFFRTEQVDGRWWLITPDGNGFISIGMNHFDLAVLKYPDNIHIWQTQYDGSEEHYLRQGISQPLQEWGFNTIGWTEEMVAGEWMNADTLIRH</sequence>
<accession>A0A382FGY1</accession>
<name>A0A382FGY1_9ZZZZ</name>
<reference evidence="1" key="1">
    <citation type="submission" date="2018-05" db="EMBL/GenBank/DDBJ databases">
        <authorList>
            <person name="Lanie J.A."/>
            <person name="Ng W.-L."/>
            <person name="Kazmierczak K.M."/>
            <person name="Andrzejewski T.M."/>
            <person name="Davidsen T.M."/>
            <person name="Wayne K.J."/>
            <person name="Tettelin H."/>
            <person name="Glass J.I."/>
            <person name="Rusch D."/>
            <person name="Podicherti R."/>
            <person name="Tsui H.-C.T."/>
            <person name="Winkler M.E."/>
        </authorList>
    </citation>
    <scope>NUCLEOTIDE SEQUENCE</scope>
</reference>
<protein>
    <submittedName>
        <fullName evidence="1">Uncharacterized protein</fullName>
    </submittedName>
</protein>
<organism evidence="1">
    <name type="scientific">marine metagenome</name>
    <dbReference type="NCBI Taxonomy" id="408172"/>
    <lineage>
        <taxon>unclassified sequences</taxon>
        <taxon>metagenomes</taxon>
        <taxon>ecological metagenomes</taxon>
    </lineage>
</organism>
<dbReference type="AlphaFoldDB" id="A0A382FGY1"/>
<dbReference type="Gene3D" id="3.20.20.80">
    <property type="entry name" value="Glycosidases"/>
    <property type="match status" value="1"/>
</dbReference>
<dbReference type="EMBL" id="UINC01049771">
    <property type="protein sequence ID" value="SVB61945.1"/>
    <property type="molecule type" value="Genomic_DNA"/>
</dbReference>